<feature type="region of interest" description="Disordered" evidence="2">
    <location>
        <begin position="524"/>
        <end position="548"/>
    </location>
</feature>
<dbReference type="WBParaSite" id="TTAC_0000914101-mRNA-1">
    <property type="protein sequence ID" value="TTAC_0000914101-mRNA-1"/>
    <property type="gene ID" value="TTAC_0000914101"/>
</dbReference>
<gene>
    <name evidence="3" type="ORF">TTAC_LOCUS9126</name>
</gene>
<dbReference type="AlphaFoldDB" id="A0A0R3X6K4"/>
<comment type="similarity">
    <text evidence="1">Belongs to the RRN3 family.</text>
</comment>
<reference evidence="5" key="1">
    <citation type="submission" date="2017-02" db="UniProtKB">
        <authorList>
            <consortium name="WormBaseParasite"/>
        </authorList>
    </citation>
    <scope>IDENTIFICATION</scope>
</reference>
<dbReference type="PANTHER" id="PTHR12790">
    <property type="entry name" value="TRANSCRIPTION INITIATION FACTOR IA RRN3"/>
    <property type="match status" value="1"/>
</dbReference>
<dbReference type="STRING" id="6205.A0A0R3X6K4"/>
<evidence type="ECO:0000313" key="3">
    <source>
        <dbReference type="EMBL" id="VDM33850.1"/>
    </source>
</evidence>
<keyword evidence="4" id="KW-1185">Reference proteome</keyword>
<dbReference type="OrthoDB" id="26970at2759"/>
<accession>A0A0R3X6K4</accession>
<dbReference type="GO" id="GO:0006361">
    <property type="term" value="P:transcription initiation at RNA polymerase I promoter"/>
    <property type="evidence" value="ECO:0007669"/>
    <property type="project" value="InterPro"/>
</dbReference>
<dbReference type="Proteomes" id="UP000274429">
    <property type="component" value="Unassembled WGS sequence"/>
</dbReference>
<evidence type="ECO:0000313" key="5">
    <source>
        <dbReference type="WBParaSite" id="TTAC_0000914101-mRNA-1"/>
    </source>
</evidence>
<evidence type="ECO:0000256" key="2">
    <source>
        <dbReference type="SAM" id="MobiDB-lite"/>
    </source>
</evidence>
<reference evidence="3 4" key="2">
    <citation type="submission" date="2018-11" db="EMBL/GenBank/DDBJ databases">
        <authorList>
            <consortium name="Pathogen Informatics"/>
        </authorList>
    </citation>
    <scope>NUCLEOTIDE SEQUENCE [LARGE SCALE GENOMIC DNA]</scope>
</reference>
<organism evidence="5">
    <name type="scientific">Hydatigena taeniaeformis</name>
    <name type="common">Feline tapeworm</name>
    <name type="synonym">Taenia taeniaeformis</name>
    <dbReference type="NCBI Taxonomy" id="6205"/>
    <lineage>
        <taxon>Eukaryota</taxon>
        <taxon>Metazoa</taxon>
        <taxon>Spiralia</taxon>
        <taxon>Lophotrochozoa</taxon>
        <taxon>Platyhelminthes</taxon>
        <taxon>Cestoda</taxon>
        <taxon>Eucestoda</taxon>
        <taxon>Cyclophyllidea</taxon>
        <taxon>Taeniidae</taxon>
        <taxon>Hydatigera</taxon>
    </lineage>
</organism>
<dbReference type="PANTHER" id="PTHR12790:SF0">
    <property type="entry name" value="RNA POLYMERASE I-SPECIFIC TRANSCRIPTION INITIATION FACTOR RRN3-RELATED"/>
    <property type="match status" value="1"/>
</dbReference>
<dbReference type="Pfam" id="PF05327">
    <property type="entry name" value="RRN3"/>
    <property type="match status" value="1"/>
</dbReference>
<dbReference type="GO" id="GO:0005634">
    <property type="term" value="C:nucleus"/>
    <property type="evidence" value="ECO:0007669"/>
    <property type="project" value="TreeGrafter"/>
</dbReference>
<protein>
    <submittedName>
        <fullName evidence="3 5">Uncharacterized protein</fullName>
    </submittedName>
</protein>
<evidence type="ECO:0000313" key="4">
    <source>
        <dbReference type="Proteomes" id="UP000274429"/>
    </source>
</evidence>
<evidence type="ECO:0000256" key="1">
    <source>
        <dbReference type="ARBA" id="ARBA00010098"/>
    </source>
</evidence>
<proteinExistence type="inferred from homology"/>
<dbReference type="GO" id="GO:0001042">
    <property type="term" value="F:RNA polymerase I core binding"/>
    <property type="evidence" value="ECO:0007669"/>
    <property type="project" value="TreeGrafter"/>
</dbReference>
<sequence>MKDNPDDFSRAISEYIRGETRKIDFLVNRLTMSEGSLTNVELFIDDCLRHSHEFPEKLASVLCNILLQSKPWYSFNLSTSTKCLLLLVNMATRFDKLAQHLLSHFCDIICFPSSYRPPDDGVDNVELILSGLRELLPLVPQFEEFFVDCLCQKFPGWGGSAPQLFSALVNALRLCCDPPCLLSNTSVQRLLCFCFSLLCDIEINTESIALFSSQTESLFSKLKDPFNTDEFEENKKIILSSLTDSFPSSVPVFWLLVVSLLKMFPKRREPAMDKTAKKEEWSHMCAVFRDLRTRFFQSILPIHSDFVAYPLLLIFMSGLRPGLIVNLVEKFWAFVIDTKQPDEVRVRCMRHLADYLARSRHCIVGVVVEQLHDLAAWCVEYTYFRRGRLSSHFEVMLRAHRLFYTVFESIIYILTFRQAELIGVSNQRHSCSDLPLGQLINCPLKPLAALEPSLRSHFQTLSFVYKLSWIATMMPECPTEVDLPPKPSFDCPLSRALAALPFTARMNLVNNYIPAKRTLKRPLENGDAHSCSPISSSDERCEHQQATKRVVSPKPQHFNFSALLDLI</sequence>
<dbReference type="InterPro" id="IPR007991">
    <property type="entry name" value="RNA_pol_I_trans_ini_fac_RRN3"/>
</dbReference>
<dbReference type="EMBL" id="UYWX01020687">
    <property type="protein sequence ID" value="VDM33850.1"/>
    <property type="molecule type" value="Genomic_DNA"/>
</dbReference>
<dbReference type="GO" id="GO:0001181">
    <property type="term" value="F:RNA polymerase I general transcription initiation factor activity"/>
    <property type="evidence" value="ECO:0007669"/>
    <property type="project" value="InterPro"/>
</dbReference>
<name>A0A0R3X6K4_HYDTA</name>